<protein>
    <submittedName>
        <fullName evidence="1">Uncharacterized protein</fullName>
    </submittedName>
</protein>
<accession>A0ABW3XKV1</accession>
<dbReference type="RefSeq" id="WP_381329091.1">
    <property type="nucleotide sequence ID" value="NZ_JBHTMM010000041.1"/>
</dbReference>
<evidence type="ECO:0000313" key="2">
    <source>
        <dbReference type="Proteomes" id="UP001597058"/>
    </source>
</evidence>
<name>A0ABW3XKV1_9ACTN</name>
<keyword evidence="2" id="KW-1185">Reference proteome</keyword>
<sequence length="153" mass="16219">MTTPTLRATPELVATAWLKTVVGDIVATTLPKPGTDGPSWETTGFVTLTTVGGTPNLYVPLRTPALGVDCWATNSQSQKPPWNKAACLAEAIQAACYDHPGIPQTVALPTGYPAARVLSAYTTGDHRRVYDDASSYARYSIPGLVIAWTEVAS</sequence>
<reference evidence="2" key="1">
    <citation type="journal article" date="2019" name="Int. J. Syst. Evol. Microbiol.">
        <title>The Global Catalogue of Microorganisms (GCM) 10K type strain sequencing project: providing services to taxonomists for standard genome sequencing and annotation.</title>
        <authorList>
            <consortium name="The Broad Institute Genomics Platform"/>
            <consortium name="The Broad Institute Genome Sequencing Center for Infectious Disease"/>
            <person name="Wu L."/>
            <person name="Ma J."/>
        </authorList>
    </citation>
    <scope>NUCLEOTIDE SEQUENCE [LARGE SCALE GENOMIC DNA]</scope>
    <source>
        <strain evidence="2">CGMCC 4.7020</strain>
    </source>
</reference>
<dbReference type="EMBL" id="JBHTMM010000041">
    <property type="protein sequence ID" value="MFD1309736.1"/>
    <property type="molecule type" value="Genomic_DNA"/>
</dbReference>
<comment type="caution">
    <text evidence="1">The sequence shown here is derived from an EMBL/GenBank/DDBJ whole genome shotgun (WGS) entry which is preliminary data.</text>
</comment>
<organism evidence="1 2">
    <name type="scientific">Streptomyces kaempferi</name>
    <dbReference type="NCBI Taxonomy" id="333725"/>
    <lineage>
        <taxon>Bacteria</taxon>
        <taxon>Bacillati</taxon>
        <taxon>Actinomycetota</taxon>
        <taxon>Actinomycetes</taxon>
        <taxon>Kitasatosporales</taxon>
        <taxon>Streptomycetaceae</taxon>
        <taxon>Streptomyces</taxon>
    </lineage>
</organism>
<evidence type="ECO:0000313" key="1">
    <source>
        <dbReference type="EMBL" id="MFD1309736.1"/>
    </source>
</evidence>
<gene>
    <name evidence="1" type="ORF">ACFQ5X_28240</name>
</gene>
<proteinExistence type="predicted"/>
<dbReference type="Proteomes" id="UP001597058">
    <property type="component" value="Unassembled WGS sequence"/>
</dbReference>